<dbReference type="Proteomes" id="UP001152885">
    <property type="component" value="Unassembled WGS sequence"/>
</dbReference>
<feature type="coiled-coil region" evidence="1">
    <location>
        <begin position="163"/>
        <end position="229"/>
    </location>
</feature>
<dbReference type="EMBL" id="CANTUO010000001">
    <property type="protein sequence ID" value="CAI5755940.1"/>
    <property type="molecule type" value="Genomic_DNA"/>
</dbReference>
<name>A0A9W4X8E9_9ASCO</name>
<accession>A0A9W4X8E9</accession>
<evidence type="ECO:0000313" key="3">
    <source>
        <dbReference type="Proteomes" id="UP001152885"/>
    </source>
</evidence>
<proteinExistence type="predicted"/>
<dbReference type="AlphaFoldDB" id="A0A9W4X8E9"/>
<reference evidence="2" key="1">
    <citation type="submission" date="2022-12" db="EMBL/GenBank/DDBJ databases">
        <authorList>
            <person name="Brejova B."/>
        </authorList>
    </citation>
    <scope>NUCLEOTIDE SEQUENCE</scope>
</reference>
<evidence type="ECO:0000313" key="2">
    <source>
        <dbReference type="EMBL" id="CAI5755940.1"/>
    </source>
</evidence>
<sequence>MLEEVEPYGEISHKFTKYGDELWKLLNPDSNFIQLRSETSAYEFQNVACYNLIIHSLNCSRKACYLNPRDQLPPEVLNTLDYSYDISFMELEYTLIDEEMLKKAEADKNGTNYEQKISSIPEFKKVEKEITSIYDYVPKRKQSTSSSNQEHLNKVIIEKDNELKDLKLNITMLEQYMKSLSAENKKTIEEWKSKNEEIKQKLNDKMKIVESLKIENDELNREIHSLEDENIEKNMFTDITSQKEYNEKMKMVEKLLNMKQKYEILNDIDLSYMKPIERPKLFKSLSPIHVVSDSLRELAGSIHPVKIEDYKNERVQHLINRENFVNYESIKNHQFLHYQL</sequence>
<gene>
    <name evidence="2" type="ORF">CANVERA_P0457</name>
</gene>
<organism evidence="2 3">
    <name type="scientific">Candida verbasci</name>
    <dbReference type="NCBI Taxonomy" id="1227364"/>
    <lineage>
        <taxon>Eukaryota</taxon>
        <taxon>Fungi</taxon>
        <taxon>Dikarya</taxon>
        <taxon>Ascomycota</taxon>
        <taxon>Saccharomycotina</taxon>
        <taxon>Pichiomycetes</taxon>
        <taxon>Debaryomycetaceae</taxon>
        <taxon>Candida/Lodderomyces clade</taxon>
        <taxon>Candida</taxon>
    </lineage>
</organism>
<keyword evidence="3" id="KW-1185">Reference proteome</keyword>
<protein>
    <submittedName>
        <fullName evidence="2">Uncharacterized protein</fullName>
    </submittedName>
</protein>
<comment type="caution">
    <text evidence="2">The sequence shown here is derived from an EMBL/GenBank/DDBJ whole genome shotgun (WGS) entry which is preliminary data.</text>
</comment>
<keyword evidence="1" id="KW-0175">Coiled coil</keyword>
<evidence type="ECO:0000256" key="1">
    <source>
        <dbReference type="SAM" id="Coils"/>
    </source>
</evidence>
<dbReference type="OrthoDB" id="2130750at2759"/>